<dbReference type="Proteomes" id="UP000828236">
    <property type="component" value="Unassembled WGS sequence"/>
</dbReference>
<proteinExistence type="predicted"/>
<dbReference type="EMBL" id="SDOV01000008">
    <property type="protein sequence ID" value="KAH7638253.1"/>
    <property type="molecule type" value="Genomic_DNA"/>
</dbReference>
<dbReference type="AlphaFoldDB" id="A0A9D4NTV1"/>
<feature type="transmembrane region" description="Helical" evidence="2">
    <location>
        <begin position="133"/>
        <end position="151"/>
    </location>
</feature>
<evidence type="ECO:0000256" key="2">
    <source>
        <dbReference type="SAM" id="Phobius"/>
    </source>
</evidence>
<keyword evidence="2" id="KW-0472">Membrane</keyword>
<evidence type="ECO:0000256" key="1">
    <source>
        <dbReference type="SAM" id="MobiDB-lite"/>
    </source>
</evidence>
<accession>A0A9D4NTV1</accession>
<keyword evidence="2" id="KW-0812">Transmembrane</keyword>
<comment type="caution">
    <text evidence="3">The sequence shown here is derived from an EMBL/GenBank/DDBJ whole genome shotgun (WGS) entry which is preliminary data.</text>
</comment>
<sequence>MSSSPLTDDLRFFRFFHIALHFLFILIIIRSFFDSILHYQLLDESIRQTLLHHDGDSITVCENYSLIIEDFIIKKNDSARSIIFFLVLTMFIFVSAMLIIGQNWTIITLYTIFQLMLLTLNLFIPFLLPFTSVTIVVASTCLNFTCIIFKIRLNLGRSSRQIDDNDDKSEIIPTDRRLEISDPIPLDGRSIVQFQQQHQHISPFAIQHEQIPFLRSNHHHHRHIHGGGVGGNADEEGRTTF</sequence>
<feature type="transmembrane region" description="Helical" evidence="2">
    <location>
        <begin position="82"/>
        <end position="100"/>
    </location>
</feature>
<reference evidence="3" key="1">
    <citation type="submission" date="2020-06" db="EMBL/GenBank/DDBJ databases">
        <authorList>
            <person name="Ji K."/>
            <person name="Li J."/>
        </authorList>
    </citation>
    <scope>NUCLEOTIDE SEQUENCE</scope>
    <source>
        <strain evidence="3">JKM2019</strain>
        <tissue evidence="3">Whole body</tissue>
    </source>
</reference>
<name>A0A9D4NTV1_DERFA</name>
<gene>
    <name evidence="3" type="ORF">HUG17_9359</name>
</gene>
<organism evidence="3">
    <name type="scientific">Dermatophagoides farinae</name>
    <name type="common">American house dust mite</name>
    <dbReference type="NCBI Taxonomy" id="6954"/>
    <lineage>
        <taxon>Eukaryota</taxon>
        <taxon>Metazoa</taxon>
        <taxon>Ecdysozoa</taxon>
        <taxon>Arthropoda</taxon>
        <taxon>Chelicerata</taxon>
        <taxon>Arachnida</taxon>
        <taxon>Acari</taxon>
        <taxon>Acariformes</taxon>
        <taxon>Sarcoptiformes</taxon>
        <taxon>Astigmata</taxon>
        <taxon>Psoroptidia</taxon>
        <taxon>Analgoidea</taxon>
        <taxon>Pyroglyphidae</taxon>
        <taxon>Dermatophagoidinae</taxon>
        <taxon>Dermatophagoides</taxon>
    </lineage>
</organism>
<reference evidence="3" key="2">
    <citation type="journal article" date="2021" name="World Allergy Organ. J.">
        <title>Chromosome-level assembly of Dermatophagoides farinae genome and transcriptome reveals two novel allergens Der f 37 and Der f 39.</title>
        <authorList>
            <person name="Chen J."/>
            <person name="Cai Z."/>
            <person name="Fan D."/>
            <person name="Hu J."/>
            <person name="Hou Y."/>
            <person name="He Y."/>
            <person name="Zhang Z."/>
            <person name="Zhao Z."/>
            <person name="Gao P."/>
            <person name="Hu W."/>
            <person name="Sun J."/>
            <person name="Li J."/>
            <person name="Ji K."/>
        </authorList>
    </citation>
    <scope>NUCLEOTIDE SEQUENCE</scope>
    <source>
        <strain evidence="3">JKM2019</strain>
    </source>
</reference>
<feature type="transmembrane region" description="Helical" evidence="2">
    <location>
        <begin position="12"/>
        <end position="33"/>
    </location>
</feature>
<feature type="region of interest" description="Disordered" evidence="1">
    <location>
        <begin position="220"/>
        <end position="241"/>
    </location>
</feature>
<keyword evidence="2" id="KW-1133">Transmembrane helix</keyword>
<evidence type="ECO:0000313" key="3">
    <source>
        <dbReference type="EMBL" id="KAH7638253.1"/>
    </source>
</evidence>
<protein>
    <submittedName>
        <fullName evidence="3">Uncharacterized protein</fullName>
    </submittedName>
</protein>